<dbReference type="Proteomes" id="UP001432209">
    <property type="component" value="Chromosome"/>
</dbReference>
<dbReference type="InterPro" id="IPR036640">
    <property type="entry name" value="ABC1_TM_sf"/>
</dbReference>
<dbReference type="InterPro" id="IPR003593">
    <property type="entry name" value="AAA+_ATPase"/>
</dbReference>
<reference evidence="11" key="1">
    <citation type="submission" date="2022-10" db="EMBL/GenBank/DDBJ databases">
        <title>The complete genomes of actinobacterial strains from the NBC collection.</title>
        <authorList>
            <person name="Joergensen T.S."/>
            <person name="Alvarez Arevalo M."/>
            <person name="Sterndorff E.B."/>
            <person name="Faurdal D."/>
            <person name="Vuksanovic O."/>
            <person name="Mourched A.-S."/>
            <person name="Charusanti P."/>
            <person name="Shaw S."/>
            <person name="Blin K."/>
            <person name="Weber T."/>
        </authorList>
    </citation>
    <scope>NUCLEOTIDE SEQUENCE</scope>
    <source>
        <strain evidence="11">NBC_01432</strain>
    </source>
</reference>
<feature type="transmembrane region" description="Helical" evidence="8">
    <location>
        <begin position="151"/>
        <end position="173"/>
    </location>
</feature>
<dbReference type="InterPro" id="IPR027417">
    <property type="entry name" value="P-loop_NTPase"/>
</dbReference>
<dbReference type="Gene3D" id="1.20.1560.10">
    <property type="entry name" value="ABC transporter type 1, transmembrane domain"/>
    <property type="match status" value="1"/>
</dbReference>
<keyword evidence="4 11" id="KW-0067">ATP-binding</keyword>
<feature type="transmembrane region" description="Helical" evidence="8">
    <location>
        <begin position="260"/>
        <end position="286"/>
    </location>
</feature>
<evidence type="ECO:0000256" key="6">
    <source>
        <dbReference type="ARBA" id="ARBA00023136"/>
    </source>
</evidence>
<dbReference type="PROSITE" id="PS50893">
    <property type="entry name" value="ABC_TRANSPORTER_2"/>
    <property type="match status" value="1"/>
</dbReference>
<protein>
    <submittedName>
        <fullName evidence="11">ABC transporter ATP-binding protein/permease</fullName>
    </submittedName>
</protein>
<dbReference type="Pfam" id="PF00005">
    <property type="entry name" value="ABC_tran"/>
    <property type="match status" value="1"/>
</dbReference>
<keyword evidence="2 8" id="KW-0812">Transmembrane</keyword>
<comment type="subcellular location">
    <subcellularLocation>
        <location evidence="1">Cell membrane</location>
        <topology evidence="1">Multi-pass membrane protein</topology>
    </subcellularLocation>
</comment>
<keyword evidence="6 8" id="KW-0472">Membrane</keyword>
<dbReference type="InterPro" id="IPR011527">
    <property type="entry name" value="ABC1_TM_dom"/>
</dbReference>
<accession>A0ABZ1ZYR3</accession>
<dbReference type="InterPro" id="IPR003439">
    <property type="entry name" value="ABC_transporter-like_ATP-bd"/>
</dbReference>
<feature type="domain" description="ABC transmembrane type-1" evidence="10">
    <location>
        <begin position="137"/>
        <end position="308"/>
    </location>
</feature>
<feature type="domain" description="ABC transporter" evidence="9">
    <location>
        <begin position="369"/>
        <end position="607"/>
    </location>
</feature>
<dbReference type="PANTHER" id="PTHR24221">
    <property type="entry name" value="ATP-BINDING CASSETTE SUB-FAMILY B"/>
    <property type="match status" value="1"/>
</dbReference>
<keyword evidence="5 8" id="KW-1133">Transmembrane helix</keyword>
<evidence type="ECO:0000259" key="10">
    <source>
        <dbReference type="PROSITE" id="PS50929"/>
    </source>
</evidence>
<feature type="region of interest" description="Disordered" evidence="7">
    <location>
        <begin position="338"/>
        <end position="365"/>
    </location>
</feature>
<feature type="transmembrane region" description="Helical" evidence="8">
    <location>
        <begin position="298"/>
        <end position="320"/>
    </location>
</feature>
<dbReference type="Gene3D" id="3.40.50.300">
    <property type="entry name" value="P-loop containing nucleotide triphosphate hydrolases"/>
    <property type="match status" value="1"/>
</dbReference>
<evidence type="ECO:0000256" key="5">
    <source>
        <dbReference type="ARBA" id="ARBA00022989"/>
    </source>
</evidence>
<dbReference type="PANTHER" id="PTHR24221:SF654">
    <property type="entry name" value="ATP-BINDING CASSETTE SUB-FAMILY B MEMBER 6"/>
    <property type="match status" value="1"/>
</dbReference>
<evidence type="ECO:0000313" key="11">
    <source>
        <dbReference type="EMBL" id="WUX50348.1"/>
    </source>
</evidence>
<name>A0ABZ1ZYR3_STRNV</name>
<gene>
    <name evidence="11" type="ORF">OG442_01580</name>
</gene>
<dbReference type="PROSITE" id="PS50929">
    <property type="entry name" value="ABC_TM1F"/>
    <property type="match status" value="1"/>
</dbReference>
<evidence type="ECO:0000256" key="3">
    <source>
        <dbReference type="ARBA" id="ARBA00022741"/>
    </source>
</evidence>
<keyword evidence="3" id="KW-0547">Nucleotide-binding</keyword>
<dbReference type="SUPFAM" id="SSF52540">
    <property type="entry name" value="P-loop containing nucleoside triphosphate hydrolases"/>
    <property type="match status" value="1"/>
</dbReference>
<dbReference type="GO" id="GO:0005524">
    <property type="term" value="F:ATP binding"/>
    <property type="evidence" value="ECO:0007669"/>
    <property type="project" value="UniProtKB-KW"/>
</dbReference>
<sequence>MSAAESPAPGAPPGRGALRRNLPPARRFLAGRKRALVRLGGWSLLESAQTFLGGYCLAQALDRGFLAGQTGTGLLWLAVAAASILGAGPPMRGVFTQLAELTEPLRDALVRRAVRQALRRAVTDPARTDDRADTGAVSRLTHQTEIVRDSFAGLVLTVRAFVFNAVGALIGLLALAPELLLVVLPPLVLGIALFLATLLPMASAQRSFLDADEAVAEGVGAVSAGHRDLVACGAQANAAQRTGRLVDAAERTSRVLARWAALRTVALGVAGQLPVLLLLVATPWLLRQGVTTGALAGALTYLLQALLPALHSMMTALGAAGTRLLVVVDRFQDATAAPVPPKVPDPDPEKVAEVGSPRGRCPSRTVPAVEVRAVTHAYGPDSPPVLDQLHLTVRRGEHIAVVGPSGIGKSTLAGVVSGLVAPDHGTVLLGGEPVTGATAQDLADRRVLIPQQAYVFTGSVRDNLLHLRPDATSGELTYAVRVLGAEPLVHRLGGPDAVLDPRGLSHGERQLLALCRAYLSSAPLVLLDEATCHLDPAAEARAERAFAERAFTDGARTREGALIVVAHRLSSARRADRVLVLDGTTPRFGTHEELLTSSALYRDLFGHWQHTPPPAGS</sequence>
<evidence type="ECO:0000256" key="8">
    <source>
        <dbReference type="SAM" id="Phobius"/>
    </source>
</evidence>
<dbReference type="CDD" id="cd03228">
    <property type="entry name" value="ABCC_MRP_Like"/>
    <property type="match status" value="1"/>
</dbReference>
<feature type="region of interest" description="Disordered" evidence="7">
    <location>
        <begin position="1"/>
        <end position="20"/>
    </location>
</feature>
<organism evidence="11 12">
    <name type="scientific">Streptomyces niveus</name>
    <name type="common">Streptomyces spheroides</name>
    <dbReference type="NCBI Taxonomy" id="193462"/>
    <lineage>
        <taxon>Bacteria</taxon>
        <taxon>Bacillati</taxon>
        <taxon>Actinomycetota</taxon>
        <taxon>Actinomycetes</taxon>
        <taxon>Kitasatosporales</taxon>
        <taxon>Streptomycetaceae</taxon>
        <taxon>Streptomyces</taxon>
    </lineage>
</organism>
<dbReference type="EMBL" id="CP109495">
    <property type="protein sequence ID" value="WUX50348.1"/>
    <property type="molecule type" value="Genomic_DNA"/>
</dbReference>
<dbReference type="SMART" id="SM00382">
    <property type="entry name" value="AAA"/>
    <property type="match status" value="1"/>
</dbReference>
<feature type="transmembrane region" description="Helical" evidence="8">
    <location>
        <begin position="179"/>
        <end position="199"/>
    </location>
</feature>
<evidence type="ECO:0000313" key="12">
    <source>
        <dbReference type="Proteomes" id="UP001432209"/>
    </source>
</evidence>
<keyword evidence="12" id="KW-1185">Reference proteome</keyword>
<evidence type="ECO:0000256" key="1">
    <source>
        <dbReference type="ARBA" id="ARBA00004651"/>
    </source>
</evidence>
<evidence type="ECO:0000259" key="9">
    <source>
        <dbReference type="PROSITE" id="PS50893"/>
    </source>
</evidence>
<dbReference type="SUPFAM" id="SSF90123">
    <property type="entry name" value="ABC transporter transmembrane region"/>
    <property type="match status" value="1"/>
</dbReference>
<evidence type="ECO:0000256" key="2">
    <source>
        <dbReference type="ARBA" id="ARBA00022692"/>
    </source>
</evidence>
<evidence type="ECO:0000256" key="4">
    <source>
        <dbReference type="ARBA" id="ARBA00022840"/>
    </source>
</evidence>
<proteinExistence type="predicted"/>
<evidence type="ECO:0000256" key="7">
    <source>
        <dbReference type="SAM" id="MobiDB-lite"/>
    </source>
</evidence>
<dbReference type="RefSeq" id="WP_329073920.1">
    <property type="nucleotide sequence ID" value="NZ_CP109495.1"/>
</dbReference>
<dbReference type="InterPro" id="IPR039421">
    <property type="entry name" value="Type_1_exporter"/>
</dbReference>
<dbReference type="PROSITE" id="PS00211">
    <property type="entry name" value="ABC_TRANSPORTER_1"/>
    <property type="match status" value="1"/>
</dbReference>
<dbReference type="InterPro" id="IPR017871">
    <property type="entry name" value="ABC_transporter-like_CS"/>
</dbReference>